<dbReference type="InterPro" id="IPR023346">
    <property type="entry name" value="Lysozyme-like_dom_sf"/>
</dbReference>
<evidence type="ECO:0000313" key="4">
    <source>
        <dbReference type="Proteomes" id="UP000823914"/>
    </source>
</evidence>
<reference evidence="3" key="1">
    <citation type="journal article" date="2021" name="PeerJ">
        <title>Extensive microbial diversity within the chicken gut microbiome revealed by metagenomics and culture.</title>
        <authorList>
            <person name="Gilroy R."/>
            <person name="Ravi A."/>
            <person name="Getino M."/>
            <person name="Pursley I."/>
            <person name="Horton D.L."/>
            <person name="Alikhan N.F."/>
            <person name="Baker D."/>
            <person name="Gharbi K."/>
            <person name="Hall N."/>
            <person name="Watson M."/>
            <person name="Adriaenssens E.M."/>
            <person name="Foster-Nyarko E."/>
            <person name="Jarju S."/>
            <person name="Secka A."/>
            <person name="Antonio M."/>
            <person name="Oren A."/>
            <person name="Chaudhuri R.R."/>
            <person name="La Ragione R."/>
            <person name="Hildebrand F."/>
            <person name="Pallen M.J."/>
        </authorList>
    </citation>
    <scope>NUCLEOTIDE SEQUENCE</scope>
    <source>
        <strain evidence="3">Gambia15-2214</strain>
    </source>
</reference>
<dbReference type="Gene3D" id="1.10.530.10">
    <property type="match status" value="1"/>
</dbReference>
<evidence type="ECO:0000259" key="2">
    <source>
        <dbReference type="Pfam" id="PF01464"/>
    </source>
</evidence>
<dbReference type="Pfam" id="PF01464">
    <property type="entry name" value="SLT"/>
    <property type="match status" value="1"/>
</dbReference>
<dbReference type="SUPFAM" id="SSF53955">
    <property type="entry name" value="Lysozyme-like"/>
    <property type="match status" value="1"/>
</dbReference>
<sequence>MIFLTSCLITLFLFPVEQTVVAEPTVYTTESEPIASENVPVAVSAIEENIKSETAILSDADFISYKTAVLEYGEKTDVGLDLYRASYSRPAVEWFFTNLTESRDVALAILQEADKNDIPLSLAFALAYTESRYKVRAYNKNTNSSIDRGLFQLNSSSFPFLTEEEFFDPQISAKYGLSHLRYCLDTAGNEVSALAMYNAGTNRVRNNGTPKMTLDYISSIVTYQQGLERLFNSEVAQYYVNNVDTRLAMEK</sequence>
<dbReference type="EMBL" id="JAHLFV010000237">
    <property type="protein sequence ID" value="MBU3850959.1"/>
    <property type="molecule type" value="Genomic_DNA"/>
</dbReference>
<evidence type="ECO:0000313" key="3">
    <source>
        <dbReference type="EMBL" id="MBU3850959.1"/>
    </source>
</evidence>
<accession>A0A9E2L3C7</accession>
<keyword evidence="1" id="KW-0732">Signal</keyword>
<feature type="signal peptide" evidence="1">
    <location>
        <begin position="1"/>
        <end position="22"/>
    </location>
</feature>
<feature type="chain" id="PRO_5038454381" evidence="1">
    <location>
        <begin position="23"/>
        <end position="251"/>
    </location>
</feature>
<organism evidence="3 4">
    <name type="scientific">Candidatus Treponema excrementipullorum</name>
    <dbReference type="NCBI Taxonomy" id="2838768"/>
    <lineage>
        <taxon>Bacteria</taxon>
        <taxon>Pseudomonadati</taxon>
        <taxon>Spirochaetota</taxon>
        <taxon>Spirochaetia</taxon>
        <taxon>Spirochaetales</taxon>
        <taxon>Treponemataceae</taxon>
        <taxon>Treponema</taxon>
    </lineage>
</organism>
<dbReference type="AlphaFoldDB" id="A0A9E2L3C7"/>
<feature type="domain" description="Transglycosylase SLT" evidence="2">
    <location>
        <begin position="109"/>
        <end position="212"/>
    </location>
</feature>
<evidence type="ECO:0000256" key="1">
    <source>
        <dbReference type="SAM" id="SignalP"/>
    </source>
</evidence>
<protein>
    <submittedName>
        <fullName evidence="3">Lytic transglycosylase domain-containing protein</fullName>
    </submittedName>
</protein>
<dbReference type="InterPro" id="IPR008258">
    <property type="entry name" value="Transglycosylase_SLT_dom_1"/>
</dbReference>
<proteinExistence type="predicted"/>
<comment type="caution">
    <text evidence="3">The sequence shown here is derived from an EMBL/GenBank/DDBJ whole genome shotgun (WGS) entry which is preliminary data.</text>
</comment>
<gene>
    <name evidence="3" type="ORF">IAA16_10365</name>
</gene>
<name>A0A9E2L3C7_9SPIR</name>
<dbReference type="Proteomes" id="UP000823914">
    <property type="component" value="Unassembled WGS sequence"/>
</dbReference>
<reference evidence="3" key="2">
    <citation type="submission" date="2021-04" db="EMBL/GenBank/DDBJ databases">
        <authorList>
            <person name="Gilroy R."/>
        </authorList>
    </citation>
    <scope>NUCLEOTIDE SEQUENCE</scope>
    <source>
        <strain evidence="3">Gambia15-2214</strain>
    </source>
</reference>